<organism evidence="1 2">
    <name type="scientific">Orchesella dallaii</name>
    <dbReference type="NCBI Taxonomy" id="48710"/>
    <lineage>
        <taxon>Eukaryota</taxon>
        <taxon>Metazoa</taxon>
        <taxon>Ecdysozoa</taxon>
        <taxon>Arthropoda</taxon>
        <taxon>Hexapoda</taxon>
        <taxon>Collembola</taxon>
        <taxon>Entomobryomorpha</taxon>
        <taxon>Entomobryoidea</taxon>
        <taxon>Orchesellidae</taxon>
        <taxon>Orchesellinae</taxon>
        <taxon>Orchesella</taxon>
    </lineage>
</organism>
<comment type="caution">
    <text evidence="1">The sequence shown here is derived from an EMBL/GenBank/DDBJ whole genome shotgun (WGS) entry which is preliminary data.</text>
</comment>
<gene>
    <name evidence="1" type="ORF">ODALV1_LOCUS8426</name>
</gene>
<evidence type="ECO:0000313" key="2">
    <source>
        <dbReference type="Proteomes" id="UP001642540"/>
    </source>
</evidence>
<protein>
    <submittedName>
        <fullName evidence="1">Uncharacterized protein</fullName>
    </submittedName>
</protein>
<sequence>MSARLTSWEKTRKSGLTPYKFQGIVSKTFLTEDPDESSMTYGNGGSVLDSIIRNYLLNELPPENDIVEKDFGPSRLGLGITLQNLPGTSSNRVNNDDHNNNVDNVQYPGTSFGSAANGRNNDHEYIKALHKCFEKRGVFKELQTFLRHKLVSILQDEWPDLQNPVRSGDVPNTIVLRLVEDFLCCHKLYIVYKLSVLASELDVGQQNTRGTPTVKLTILYENAGDNAPFKKTCIFESG</sequence>
<reference evidence="1 2" key="1">
    <citation type="submission" date="2024-08" db="EMBL/GenBank/DDBJ databases">
        <authorList>
            <person name="Cucini C."/>
            <person name="Frati F."/>
        </authorList>
    </citation>
    <scope>NUCLEOTIDE SEQUENCE [LARGE SCALE GENOMIC DNA]</scope>
</reference>
<accession>A0ABP1QAY8</accession>
<proteinExistence type="predicted"/>
<dbReference type="EMBL" id="CAXLJM020000026">
    <property type="protein sequence ID" value="CAL8093154.1"/>
    <property type="molecule type" value="Genomic_DNA"/>
</dbReference>
<evidence type="ECO:0000313" key="1">
    <source>
        <dbReference type="EMBL" id="CAL8093154.1"/>
    </source>
</evidence>
<dbReference type="Proteomes" id="UP001642540">
    <property type="component" value="Unassembled WGS sequence"/>
</dbReference>
<keyword evidence="2" id="KW-1185">Reference proteome</keyword>
<name>A0ABP1QAY8_9HEXA</name>